<protein>
    <recommendedName>
        <fullName evidence="3">Lipoprotein</fullName>
    </recommendedName>
</protein>
<evidence type="ECO:0000313" key="1">
    <source>
        <dbReference type="EMBL" id="GLT24096.1"/>
    </source>
</evidence>
<evidence type="ECO:0000313" key="2">
    <source>
        <dbReference type="Proteomes" id="UP001157167"/>
    </source>
</evidence>
<comment type="caution">
    <text evidence="1">The sequence shown here is derived from an EMBL/GenBank/DDBJ whole genome shotgun (WGS) entry which is preliminary data.</text>
</comment>
<dbReference type="RefSeq" id="WP_284189262.1">
    <property type="nucleotide sequence ID" value="NZ_BSPX01000072.1"/>
</dbReference>
<reference evidence="2" key="1">
    <citation type="journal article" date="2019" name="Int. J. Syst. Evol. Microbiol.">
        <title>The Global Catalogue of Microorganisms (GCM) 10K type strain sequencing project: providing services to taxonomists for standard genome sequencing and annotation.</title>
        <authorList>
            <consortium name="The Broad Institute Genomics Platform"/>
            <consortium name="The Broad Institute Genome Sequencing Center for Infectious Disease"/>
            <person name="Wu L."/>
            <person name="Ma J."/>
        </authorList>
    </citation>
    <scope>NUCLEOTIDE SEQUENCE [LARGE SCALE GENOMIC DNA]</scope>
    <source>
        <strain evidence="2">NBRC 102407</strain>
    </source>
</reference>
<keyword evidence="2" id="KW-1185">Reference proteome</keyword>
<dbReference type="EMBL" id="BSPX01000072">
    <property type="protein sequence ID" value="GLT24096.1"/>
    <property type="molecule type" value="Genomic_DNA"/>
</dbReference>
<evidence type="ECO:0008006" key="3">
    <source>
        <dbReference type="Google" id="ProtNLM"/>
    </source>
</evidence>
<dbReference type="Proteomes" id="UP001157167">
    <property type="component" value="Unassembled WGS sequence"/>
</dbReference>
<sequence length="115" mass="12285">MKALISGLIAACLAGCASYGQPPKAAHEMWKPTPTAKTDVNTALKQCDFVDRLSAGPQKIQEQAMCMRGMGFSPDFSSYQASNCYGDAPAACIVYWPQGLTKPQVVKPQTTAPDN</sequence>
<name>A0ABQ6FFM9_9RHOO</name>
<organism evidence="1 2">
    <name type="scientific">Zoogloea oryzae</name>
    <dbReference type="NCBI Taxonomy" id="310767"/>
    <lineage>
        <taxon>Bacteria</taxon>
        <taxon>Pseudomonadati</taxon>
        <taxon>Pseudomonadota</taxon>
        <taxon>Betaproteobacteria</taxon>
        <taxon>Rhodocyclales</taxon>
        <taxon>Zoogloeaceae</taxon>
        <taxon>Zoogloea</taxon>
    </lineage>
</organism>
<gene>
    <name evidence="1" type="ORF">GCM10007933_35680</name>
</gene>
<proteinExistence type="predicted"/>
<accession>A0ABQ6FFM9</accession>